<organism evidence="3 4">
    <name type="scientific">Tolypocladium ophioglossoides (strain CBS 100239)</name>
    <name type="common">Snaketongue truffleclub</name>
    <name type="synonym">Elaphocordyceps ophioglossoides</name>
    <dbReference type="NCBI Taxonomy" id="1163406"/>
    <lineage>
        <taxon>Eukaryota</taxon>
        <taxon>Fungi</taxon>
        <taxon>Dikarya</taxon>
        <taxon>Ascomycota</taxon>
        <taxon>Pezizomycotina</taxon>
        <taxon>Sordariomycetes</taxon>
        <taxon>Hypocreomycetidae</taxon>
        <taxon>Hypocreales</taxon>
        <taxon>Ophiocordycipitaceae</taxon>
        <taxon>Tolypocladium</taxon>
    </lineage>
</organism>
<dbReference type="STRING" id="1163406.A0A0L0N0C4"/>
<dbReference type="AlphaFoldDB" id="A0A0L0N0C4"/>
<dbReference type="InterPro" id="IPR006085">
    <property type="entry name" value="XPG_DNA_repair_N"/>
</dbReference>
<dbReference type="Gene3D" id="3.40.50.1010">
    <property type="entry name" value="5'-nuclease"/>
    <property type="match status" value="1"/>
</dbReference>
<dbReference type="GO" id="GO:0004518">
    <property type="term" value="F:nuclease activity"/>
    <property type="evidence" value="ECO:0007669"/>
    <property type="project" value="InterPro"/>
</dbReference>
<feature type="domain" description="XPG N-terminal" evidence="2">
    <location>
        <begin position="1"/>
        <end position="55"/>
    </location>
</feature>
<dbReference type="OrthoDB" id="26491at2759"/>
<evidence type="ECO:0000259" key="2">
    <source>
        <dbReference type="Pfam" id="PF00752"/>
    </source>
</evidence>
<protein>
    <submittedName>
        <fullName evidence="3">Exodeoxyribonuclease 1</fullName>
    </submittedName>
</protein>
<evidence type="ECO:0000313" key="4">
    <source>
        <dbReference type="Proteomes" id="UP000036947"/>
    </source>
</evidence>
<evidence type="ECO:0000313" key="3">
    <source>
        <dbReference type="EMBL" id="KND87484.1"/>
    </source>
</evidence>
<dbReference type="Pfam" id="PF00752">
    <property type="entry name" value="XPG_N"/>
    <property type="match status" value="1"/>
</dbReference>
<dbReference type="InterPro" id="IPR029060">
    <property type="entry name" value="PIN-like_dom_sf"/>
</dbReference>
<feature type="region of interest" description="Disordered" evidence="1">
    <location>
        <begin position="52"/>
        <end position="83"/>
    </location>
</feature>
<dbReference type="EMBL" id="LFRF01000036">
    <property type="protein sequence ID" value="KND87484.1"/>
    <property type="molecule type" value="Genomic_DNA"/>
</dbReference>
<keyword evidence="4" id="KW-1185">Reference proteome</keyword>
<comment type="caution">
    <text evidence="3">The sequence shown here is derived from an EMBL/GenBank/DDBJ whole genome shotgun (WGS) entry which is preliminary data.</text>
</comment>
<proteinExistence type="predicted"/>
<accession>A0A0L0N0C4</accession>
<gene>
    <name evidence="3" type="ORF">TOPH_07891</name>
</gene>
<evidence type="ECO:0000256" key="1">
    <source>
        <dbReference type="SAM" id="MobiDB-lite"/>
    </source>
</evidence>
<reference evidence="3 4" key="1">
    <citation type="journal article" date="2015" name="BMC Genomics">
        <title>The genome of the truffle-parasite Tolypocladium ophioglossoides and the evolution of antifungal peptaibiotics.</title>
        <authorList>
            <person name="Quandt C.A."/>
            <person name="Bushley K.E."/>
            <person name="Spatafora J.W."/>
        </authorList>
    </citation>
    <scope>NUCLEOTIDE SEQUENCE [LARGE SCALE GENOMIC DNA]</scope>
    <source>
        <strain evidence="3 4">CBS 100239</strain>
    </source>
</reference>
<name>A0A0L0N0C4_TOLOC</name>
<feature type="compositionally biased region" description="Polar residues" evidence="1">
    <location>
        <begin position="73"/>
        <end position="83"/>
    </location>
</feature>
<dbReference type="Proteomes" id="UP000036947">
    <property type="component" value="Unassembled WGS sequence"/>
</dbReference>
<dbReference type="SUPFAM" id="SSF88723">
    <property type="entry name" value="PIN domain-like"/>
    <property type="match status" value="1"/>
</dbReference>
<sequence length="83" mass="8875">MGVSGLLPLLKSIQRATELKKCSGDILGVDAYGWLHRAAYCCAVELGQDKPTKKYASPPQTSDVESGWLTMPTPGTSMRSCTA</sequence>